<sequence>MTTPHHWAPVSRCDVASLTVTVLGSCGAWPEPGRACSGLVVEADGAAVLLDLGWGTLPRLLTHLDSAVAAGLEAVVITHDHPDHTGDLAGLLRARWYAGRDLPPLPLFCPSAVFERLAAVEKGGGLAMAHVFDWRGTPDTAEVGAFHLSLRQLPHYVDNVGVRVTSGAGTIAYTGDTGPDDAVAELGRDADVFIVDATDRHQQDGVPSAEAGTPAYNLTAAEAGQLAERARARRLLLTHFWPGNHRERSRQDAAAHFSGDVLLADEGLSVTV</sequence>
<protein>
    <recommendedName>
        <fullName evidence="1">Metallo-beta-lactamase domain-containing protein</fullName>
    </recommendedName>
</protein>
<feature type="domain" description="Metallo-beta-lactamase" evidence="1">
    <location>
        <begin position="35"/>
        <end position="216"/>
    </location>
</feature>
<dbReference type="SUPFAM" id="SSF56281">
    <property type="entry name" value="Metallo-hydrolase/oxidoreductase"/>
    <property type="match status" value="1"/>
</dbReference>
<dbReference type="InterPro" id="IPR036866">
    <property type="entry name" value="RibonucZ/Hydroxyglut_hydro"/>
</dbReference>
<dbReference type="STRING" id="571913.VV02_00035"/>
<dbReference type="GO" id="GO:0042781">
    <property type="term" value="F:3'-tRNA processing endoribonuclease activity"/>
    <property type="evidence" value="ECO:0007669"/>
    <property type="project" value="TreeGrafter"/>
</dbReference>
<evidence type="ECO:0000313" key="3">
    <source>
        <dbReference type="EMBL" id="AKU19314.1"/>
    </source>
</evidence>
<name>A0A0K1JPH4_9MICO</name>
<dbReference type="PANTHER" id="PTHR46018">
    <property type="entry name" value="ZINC PHOSPHODIESTERASE ELAC PROTEIN 1"/>
    <property type="match status" value="1"/>
</dbReference>
<proteinExistence type="predicted"/>
<dbReference type="SMART" id="SM00849">
    <property type="entry name" value="Lactamase_B"/>
    <property type="match status" value="1"/>
</dbReference>
<reference evidence="2 4" key="1">
    <citation type="submission" date="2015-03" db="EMBL/GenBank/DDBJ databases">
        <title>Luteipulveratus halotolerans sp. nov., a novel actinobacterium (Dermacoccaceae) from Sarawak, Malaysia.</title>
        <authorList>
            <person name="Juboi H."/>
            <person name="Basik A."/>
            <person name="Shamsul S.S."/>
            <person name="Arnold P."/>
            <person name="Schmitt E.K."/>
            <person name="Sanglier J.-J."/>
            <person name="Yeo T."/>
        </authorList>
    </citation>
    <scope>NUCLEOTIDE SEQUENCE [LARGE SCALE GENOMIC DNA]</scope>
    <source>
        <strain evidence="2 4">MN07-A0370</strain>
    </source>
</reference>
<gene>
    <name evidence="2" type="ORF">VV02_00035</name>
    <name evidence="3" type="ORF">VV02_25865</name>
</gene>
<evidence type="ECO:0000313" key="4">
    <source>
        <dbReference type="Proteomes" id="UP000066480"/>
    </source>
</evidence>
<dbReference type="OrthoDB" id="4137979at2"/>
<accession>A0A0K1JPH4</accession>
<dbReference type="EMBL" id="CP011112">
    <property type="protein sequence ID" value="AKU19314.1"/>
    <property type="molecule type" value="Genomic_DNA"/>
</dbReference>
<keyword evidence="4" id="KW-1185">Reference proteome</keyword>
<evidence type="ECO:0000313" key="2">
    <source>
        <dbReference type="EMBL" id="AKU18493.1"/>
    </source>
</evidence>
<dbReference type="Proteomes" id="UP000066480">
    <property type="component" value="Chromosome"/>
</dbReference>
<dbReference type="Gene3D" id="3.60.15.10">
    <property type="entry name" value="Ribonuclease Z/Hydroxyacylglutathione hydrolase-like"/>
    <property type="match status" value="1"/>
</dbReference>
<dbReference type="KEGG" id="lmoi:VV02_00035"/>
<dbReference type="AlphaFoldDB" id="A0A0K1JPH4"/>
<dbReference type="CDD" id="cd07716">
    <property type="entry name" value="RNaseZ_short-form-like_MBL-fold"/>
    <property type="match status" value="1"/>
</dbReference>
<dbReference type="EMBL" id="CP011112">
    <property type="protein sequence ID" value="AKU18493.1"/>
    <property type="molecule type" value="Genomic_DNA"/>
</dbReference>
<evidence type="ECO:0000259" key="1">
    <source>
        <dbReference type="SMART" id="SM00849"/>
    </source>
</evidence>
<dbReference type="Pfam" id="PF12706">
    <property type="entry name" value="Lactamase_B_2"/>
    <property type="match status" value="1"/>
</dbReference>
<dbReference type="KEGG" id="lmoi:VV02_25865"/>
<dbReference type="InterPro" id="IPR001279">
    <property type="entry name" value="Metallo-B-lactamas"/>
</dbReference>
<dbReference type="PANTHER" id="PTHR46018:SF4">
    <property type="entry name" value="METALLO-HYDROLASE YHFI-RELATED"/>
    <property type="match status" value="1"/>
</dbReference>
<organism evidence="2 4">
    <name type="scientific">Luteipulveratus mongoliensis</name>
    <dbReference type="NCBI Taxonomy" id="571913"/>
    <lineage>
        <taxon>Bacteria</taxon>
        <taxon>Bacillati</taxon>
        <taxon>Actinomycetota</taxon>
        <taxon>Actinomycetes</taxon>
        <taxon>Micrococcales</taxon>
        <taxon>Dermacoccaceae</taxon>
        <taxon>Luteipulveratus</taxon>
    </lineage>
</organism>
<dbReference type="PATRIC" id="fig|571913.6.peg.5242"/>